<accession>A0A7U2F6D9</accession>
<comment type="subcellular location">
    <subcellularLocation>
        <location evidence="1">Membrane</location>
        <topology evidence="1">Lipid-anchor</topology>
        <topology evidence="1">GPI-anchor</topology>
    </subcellularLocation>
    <subcellularLocation>
        <location evidence="2">Secreted</location>
    </subcellularLocation>
</comment>
<evidence type="ECO:0000256" key="1">
    <source>
        <dbReference type="ARBA" id="ARBA00004589"/>
    </source>
</evidence>
<dbReference type="Pfam" id="PF05730">
    <property type="entry name" value="CFEM"/>
    <property type="match status" value="1"/>
</dbReference>
<evidence type="ECO:0000259" key="10">
    <source>
        <dbReference type="SMART" id="SM00747"/>
    </source>
</evidence>
<organism evidence="11 12">
    <name type="scientific">Phaeosphaeria nodorum (strain SN15 / ATCC MYA-4574 / FGSC 10173)</name>
    <name type="common">Glume blotch fungus</name>
    <name type="synonym">Parastagonospora nodorum</name>
    <dbReference type="NCBI Taxonomy" id="321614"/>
    <lineage>
        <taxon>Eukaryota</taxon>
        <taxon>Fungi</taxon>
        <taxon>Dikarya</taxon>
        <taxon>Ascomycota</taxon>
        <taxon>Pezizomycotina</taxon>
        <taxon>Dothideomycetes</taxon>
        <taxon>Pleosporomycetidae</taxon>
        <taxon>Pleosporales</taxon>
        <taxon>Pleosporineae</taxon>
        <taxon>Phaeosphaeriaceae</taxon>
        <taxon>Parastagonospora</taxon>
    </lineage>
</organism>
<evidence type="ECO:0000256" key="9">
    <source>
        <dbReference type="SAM" id="SignalP"/>
    </source>
</evidence>
<protein>
    <recommendedName>
        <fullName evidence="10">CFEM domain-containing protein</fullName>
    </recommendedName>
</protein>
<evidence type="ECO:0000256" key="8">
    <source>
        <dbReference type="ARBA" id="ARBA00023288"/>
    </source>
</evidence>
<name>A0A7U2F6D9_PHANO</name>
<dbReference type="GO" id="GO:0098552">
    <property type="term" value="C:side of membrane"/>
    <property type="evidence" value="ECO:0007669"/>
    <property type="project" value="UniProtKB-KW"/>
</dbReference>
<dbReference type="SMART" id="SM00747">
    <property type="entry name" value="CFEM"/>
    <property type="match status" value="1"/>
</dbReference>
<dbReference type="EMBL" id="CP069029">
    <property type="protein sequence ID" value="QRC97340.1"/>
    <property type="molecule type" value="Genomic_DNA"/>
</dbReference>
<keyword evidence="7" id="KW-1015">Disulfide bond</keyword>
<dbReference type="AlphaFoldDB" id="A0A7U2F6D9"/>
<reference evidence="12" key="1">
    <citation type="journal article" date="2021" name="BMC Genomics">
        <title>Chromosome-level genome assembly and manually-curated proteome of model necrotroph Parastagonospora nodorum Sn15 reveals a genome-wide trove of candidate effector homologs, and redundancy of virulence-related functions within an accessory chromosome.</title>
        <authorList>
            <person name="Bertazzoni S."/>
            <person name="Jones D.A.B."/>
            <person name="Phan H.T."/>
            <person name="Tan K.-C."/>
            <person name="Hane J.K."/>
        </authorList>
    </citation>
    <scope>NUCLEOTIDE SEQUENCE [LARGE SCALE GENOMIC DNA]</scope>
    <source>
        <strain evidence="12">SN15 / ATCC MYA-4574 / FGSC 10173)</strain>
    </source>
</reference>
<dbReference type="Proteomes" id="UP000663193">
    <property type="component" value="Chromosome 7"/>
</dbReference>
<feature type="chain" id="PRO_5034041224" description="CFEM domain-containing protein" evidence="9">
    <location>
        <begin position="22"/>
        <end position="217"/>
    </location>
</feature>
<dbReference type="RefSeq" id="XP_001799180.1">
    <property type="nucleotide sequence ID" value="XM_001799128.1"/>
</dbReference>
<keyword evidence="5" id="KW-0325">Glycoprotein</keyword>
<evidence type="ECO:0000256" key="6">
    <source>
        <dbReference type="ARBA" id="ARBA00022729"/>
    </source>
</evidence>
<dbReference type="InterPro" id="IPR008427">
    <property type="entry name" value="Extracellular_membr_CFEM_dom"/>
</dbReference>
<sequence length="217" mass="24393">MFLQLPLLFLLCILRPAPTHAQHTYNITDAFQPGNFQKYHCADTAKVNTWLPSCLHECHIKANKNDGCAFDDLACHCVNYANYTSIIEPCAFPAALHGNGTCTMSDLLTARPIIQSMCNFFNATLYAAYTGCPQELSKAKTLALVARNDTIVRGVSLWNGTVGGWNGTHWAREHHFNETQGYGRVGKWNASVGEGWSWSNGTWRHWNETGRGIWWKR</sequence>
<evidence type="ECO:0000256" key="3">
    <source>
        <dbReference type="ARBA" id="ARBA00010031"/>
    </source>
</evidence>
<dbReference type="GO" id="GO:0005576">
    <property type="term" value="C:extracellular region"/>
    <property type="evidence" value="ECO:0007669"/>
    <property type="project" value="UniProtKB-SubCell"/>
</dbReference>
<gene>
    <name evidence="11" type="ORF">JI435_088760</name>
</gene>
<dbReference type="KEGG" id="pno:SNOG_08876"/>
<feature type="signal peptide" evidence="9">
    <location>
        <begin position="1"/>
        <end position="21"/>
    </location>
</feature>
<evidence type="ECO:0000256" key="2">
    <source>
        <dbReference type="ARBA" id="ARBA00004613"/>
    </source>
</evidence>
<comment type="similarity">
    <text evidence="3">Belongs to the RBT5 family.</text>
</comment>
<keyword evidence="8" id="KW-0449">Lipoprotein</keyword>
<keyword evidence="12" id="KW-1185">Reference proteome</keyword>
<dbReference type="OMA" id="AEDFACH"/>
<proteinExistence type="inferred from homology"/>
<dbReference type="VEuPathDB" id="FungiDB:JI435_088760"/>
<evidence type="ECO:0000313" key="11">
    <source>
        <dbReference type="EMBL" id="QRC97340.1"/>
    </source>
</evidence>
<dbReference type="OrthoDB" id="3932980at2759"/>
<feature type="domain" description="CFEM" evidence="10">
    <location>
        <begin position="47"/>
        <end position="119"/>
    </location>
</feature>
<evidence type="ECO:0000313" key="12">
    <source>
        <dbReference type="Proteomes" id="UP000663193"/>
    </source>
</evidence>
<keyword evidence="5" id="KW-0336">GPI-anchor</keyword>
<keyword evidence="6 9" id="KW-0732">Signal</keyword>
<evidence type="ECO:0000256" key="4">
    <source>
        <dbReference type="ARBA" id="ARBA00022525"/>
    </source>
</evidence>
<evidence type="ECO:0000256" key="7">
    <source>
        <dbReference type="ARBA" id="ARBA00023157"/>
    </source>
</evidence>
<keyword evidence="5" id="KW-0472">Membrane</keyword>
<keyword evidence="4" id="KW-0964">Secreted</keyword>
<evidence type="ECO:0000256" key="5">
    <source>
        <dbReference type="ARBA" id="ARBA00022622"/>
    </source>
</evidence>